<dbReference type="PROSITE" id="PS00136">
    <property type="entry name" value="SUBTILASE_ASP"/>
    <property type="match status" value="1"/>
</dbReference>
<comment type="similarity">
    <text evidence="1 5 6">Belongs to the peptidase S8 family.</text>
</comment>
<evidence type="ECO:0000256" key="6">
    <source>
        <dbReference type="RuleBase" id="RU003355"/>
    </source>
</evidence>
<organism evidence="8 9">
    <name type="scientific">Labrys okinawensis</name>
    <dbReference type="NCBI Taxonomy" id="346911"/>
    <lineage>
        <taxon>Bacteria</taxon>
        <taxon>Pseudomonadati</taxon>
        <taxon>Pseudomonadota</taxon>
        <taxon>Alphaproteobacteria</taxon>
        <taxon>Hyphomicrobiales</taxon>
        <taxon>Xanthobacteraceae</taxon>
        <taxon>Labrys</taxon>
    </lineage>
</organism>
<protein>
    <submittedName>
        <fullName evidence="8">Peptidase S8</fullName>
    </submittedName>
</protein>
<dbReference type="Pfam" id="PF00082">
    <property type="entry name" value="Peptidase_S8"/>
    <property type="match status" value="1"/>
</dbReference>
<evidence type="ECO:0000313" key="8">
    <source>
        <dbReference type="EMBL" id="PRH87484.1"/>
    </source>
</evidence>
<dbReference type="InterPro" id="IPR015500">
    <property type="entry name" value="Peptidase_S8_subtilisin-rel"/>
</dbReference>
<dbReference type="PANTHER" id="PTHR43806:SF11">
    <property type="entry name" value="CEREVISIN-RELATED"/>
    <property type="match status" value="1"/>
</dbReference>
<comment type="caution">
    <text evidence="8">The sequence shown here is derived from an EMBL/GenBank/DDBJ whole genome shotgun (WGS) entry which is preliminary data.</text>
</comment>
<dbReference type="GO" id="GO:0004252">
    <property type="term" value="F:serine-type endopeptidase activity"/>
    <property type="evidence" value="ECO:0007669"/>
    <property type="project" value="UniProtKB-UniRule"/>
</dbReference>
<dbReference type="InterPro" id="IPR050131">
    <property type="entry name" value="Peptidase_S8_subtilisin-like"/>
</dbReference>
<dbReference type="GO" id="GO:0006508">
    <property type="term" value="P:proteolysis"/>
    <property type="evidence" value="ECO:0007669"/>
    <property type="project" value="UniProtKB-KW"/>
</dbReference>
<keyword evidence="3 5" id="KW-0378">Hydrolase</keyword>
<dbReference type="Gene3D" id="3.40.50.200">
    <property type="entry name" value="Peptidase S8/S53 domain"/>
    <property type="match status" value="1"/>
</dbReference>
<dbReference type="PROSITE" id="PS51892">
    <property type="entry name" value="SUBTILASE"/>
    <property type="match status" value="1"/>
</dbReference>
<feature type="active site" description="Charge relay system" evidence="5">
    <location>
        <position position="326"/>
    </location>
</feature>
<keyword evidence="9" id="KW-1185">Reference proteome</keyword>
<dbReference type="InterPro" id="IPR036852">
    <property type="entry name" value="Peptidase_S8/S53_dom_sf"/>
</dbReference>
<feature type="active site" description="Charge relay system" evidence="5">
    <location>
        <position position="100"/>
    </location>
</feature>
<evidence type="ECO:0000256" key="5">
    <source>
        <dbReference type="PROSITE-ProRule" id="PRU01240"/>
    </source>
</evidence>
<dbReference type="InterPro" id="IPR023827">
    <property type="entry name" value="Peptidase_S8_Asp-AS"/>
</dbReference>
<dbReference type="CDD" id="cd07480">
    <property type="entry name" value="Peptidases_S8_12"/>
    <property type="match status" value="1"/>
</dbReference>
<reference evidence="8 9" key="1">
    <citation type="submission" date="2018-02" db="EMBL/GenBank/DDBJ databases">
        <title>Whole genome sequencing of endophytic bacterium.</title>
        <authorList>
            <person name="Eedara R."/>
            <person name="Podile A.R."/>
        </authorList>
    </citation>
    <scope>NUCLEOTIDE SEQUENCE [LARGE SCALE GENOMIC DNA]</scope>
    <source>
        <strain evidence="8 9">RP1T</strain>
    </source>
</reference>
<name>A0A2S9QDR0_9HYPH</name>
<dbReference type="PRINTS" id="PR00723">
    <property type="entry name" value="SUBTILISIN"/>
</dbReference>
<accession>A0A2S9QDR0</accession>
<dbReference type="RefSeq" id="WP_105862415.1">
    <property type="nucleotide sequence ID" value="NZ_PUEJ01000004.1"/>
</dbReference>
<dbReference type="InterPro" id="IPR000209">
    <property type="entry name" value="Peptidase_S8/S53_dom"/>
</dbReference>
<dbReference type="PANTHER" id="PTHR43806">
    <property type="entry name" value="PEPTIDASE S8"/>
    <property type="match status" value="1"/>
</dbReference>
<evidence type="ECO:0000256" key="2">
    <source>
        <dbReference type="ARBA" id="ARBA00022670"/>
    </source>
</evidence>
<evidence type="ECO:0000256" key="3">
    <source>
        <dbReference type="ARBA" id="ARBA00022801"/>
    </source>
</evidence>
<dbReference type="OrthoDB" id="9816306at2"/>
<dbReference type="AlphaFoldDB" id="A0A2S9QDR0"/>
<feature type="domain" description="Peptidase S8/S53" evidence="7">
    <location>
        <begin position="91"/>
        <end position="366"/>
    </location>
</feature>
<dbReference type="InterPro" id="IPR023828">
    <property type="entry name" value="Peptidase_S8_Ser-AS"/>
</dbReference>
<feature type="active site" description="Charge relay system" evidence="5">
    <location>
        <position position="131"/>
    </location>
</feature>
<dbReference type="SUPFAM" id="SSF52743">
    <property type="entry name" value="Subtilisin-like"/>
    <property type="match status" value="1"/>
</dbReference>
<sequence length="386" mass="39593">MRSYVILRRPKADQPGRMGLERLQPKPPEITVETLPDQALRELEADPDISYAENMPTALIEPLDSPAPAVAEAGASWGVAAVGADASPFTGAGVTVAVLDTGIDAAHPAFAGVTLVERDFTGSGNGDVKGHGTHCAGTIFGRDVGGQRIGIARGVGKALIGKVLGNDGKGDSGMIFEALQWALTEKADIVSMSLGFDFPGLVKRLTSEGWDIEPATSMALVGYRSNLRMLDTIMAMLKAHGALGTSPLVVAAAGNESKRAAVTPYRIAASLPAAADGVIAVAAVGRDADTYRVASFSNMLAAVAAPGVDITSAWPGGGLHTISGTSMACPHVSGVAALWWQALEHKGINGSAASVGARILASARRNVFAPDVPEVDIGQGMVTAPE</sequence>
<evidence type="ECO:0000259" key="7">
    <source>
        <dbReference type="Pfam" id="PF00082"/>
    </source>
</evidence>
<dbReference type="PROSITE" id="PS00138">
    <property type="entry name" value="SUBTILASE_SER"/>
    <property type="match status" value="1"/>
</dbReference>
<keyword evidence="2 5" id="KW-0645">Protease</keyword>
<evidence type="ECO:0000313" key="9">
    <source>
        <dbReference type="Proteomes" id="UP000237682"/>
    </source>
</evidence>
<proteinExistence type="inferred from homology"/>
<evidence type="ECO:0000256" key="4">
    <source>
        <dbReference type="ARBA" id="ARBA00022825"/>
    </source>
</evidence>
<dbReference type="EMBL" id="PUEJ01000004">
    <property type="protein sequence ID" value="PRH87484.1"/>
    <property type="molecule type" value="Genomic_DNA"/>
</dbReference>
<keyword evidence="4 5" id="KW-0720">Serine protease</keyword>
<gene>
    <name evidence="8" type="ORF">C5L14_12795</name>
</gene>
<dbReference type="Proteomes" id="UP000237682">
    <property type="component" value="Unassembled WGS sequence"/>
</dbReference>
<evidence type="ECO:0000256" key="1">
    <source>
        <dbReference type="ARBA" id="ARBA00011073"/>
    </source>
</evidence>